<reference evidence="8 11" key="2">
    <citation type="submission" date="2020-08" db="EMBL/GenBank/DDBJ databases">
        <title>Sequencing the genomes of 1000 actinobacteria strains.</title>
        <authorList>
            <person name="Klenk H.-P."/>
        </authorList>
    </citation>
    <scope>NUCLEOTIDE SEQUENCE [LARGE SCALE GENOMIC DNA]</scope>
    <source>
        <strain evidence="8 11">DSM 16678</strain>
    </source>
</reference>
<keyword evidence="6 9" id="KW-0418">Kinase</keyword>
<protein>
    <recommendedName>
        <fullName evidence="2 6">Adenylyl-sulfate kinase</fullName>
        <ecNumber evidence="2 6">2.7.1.25</ecNumber>
    </recommendedName>
</protein>
<dbReference type="GO" id="GO:0004020">
    <property type="term" value="F:adenylylsulfate kinase activity"/>
    <property type="evidence" value="ECO:0007669"/>
    <property type="project" value="UniProtKB-EC"/>
</dbReference>
<evidence type="ECO:0000259" key="7">
    <source>
        <dbReference type="Pfam" id="PF01583"/>
    </source>
</evidence>
<dbReference type="PANTHER" id="PTHR42700">
    <property type="entry name" value="SULFATE ADENYLYLTRANSFERASE"/>
    <property type="match status" value="1"/>
</dbReference>
<comment type="similarity">
    <text evidence="6">Belongs to the APS kinase family.</text>
</comment>
<sequence>MAQNRMRLTHAQLADLARHAFGLTPGAPDLPADTEFEDAEGVLVAVTSGDGLSVREIPRWRSPDSVRAELARRGWAQPATWVGQPPDDVSGLPDRLLVLLPVAGTAPDSVAISLGAAVWADRAVGRELVIVPVPVTAGDPELPWLELAAAYGAGPVASHVDPRPPTTGGRAVMFTGLSGAGKSTIASRLVELLLEGGHTVTLLDGDEVRTHLSAGLGFSKADRDTNVRRIGWVAAQIAKHGGLAVCAPIAPYAATRADARRLVEEQAGPGSFVLVHVATPLEECEARDRKGLYARARRGEIAEFTGISDPYEEPTDAELTIDTRSSSVDESARLVLAHLAGG</sequence>
<dbReference type="NCBIfam" id="NF003013">
    <property type="entry name" value="PRK03846.1"/>
    <property type="match status" value="1"/>
</dbReference>
<comment type="catalytic activity">
    <reaction evidence="1 6">
        <text>adenosine 5'-phosphosulfate + ATP = 3'-phosphoadenylyl sulfate + ADP + H(+)</text>
        <dbReference type="Rhea" id="RHEA:24152"/>
        <dbReference type="ChEBI" id="CHEBI:15378"/>
        <dbReference type="ChEBI" id="CHEBI:30616"/>
        <dbReference type="ChEBI" id="CHEBI:58243"/>
        <dbReference type="ChEBI" id="CHEBI:58339"/>
        <dbReference type="ChEBI" id="CHEBI:456216"/>
        <dbReference type="EC" id="2.7.1.25"/>
    </reaction>
</comment>
<organism evidence="9 10">
    <name type="scientific">Modestobacter versicolor</name>
    <dbReference type="NCBI Taxonomy" id="429133"/>
    <lineage>
        <taxon>Bacteria</taxon>
        <taxon>Bacillati</taxon>
        <taxon>Actinomycetota</taxon>
        <taxon>Actinomycetes</taxon>
        <taxon>Geodermatophilales</taxon>
        <taxon>Geodermatophilaceae</taxon>
        <taxon>Modestobacter</taxon>
    </lineage>
</organism>
<dbReference type="InterPro" id="IPR059117">
    <property type="entry name" value="APS_kinase_dom"/>
</dbReference>
<dbReference type="Gene3D" id="3.40.50.300">
    <property type="entry name" value="P-loop containing nucleotide triphosphate hydrolases"/>
    <property type="match status" value="1"/>
</dbReference>
<evidence type="ECO:0000313" key="10">
    <source>
        <dbReference type="Proteomes" id="UP000247602"/>
    </source>
</evidence>
<comment type="pathway">
    <text evidence="6">Sulfur metabolism; hydrogen sulfide biosynthesis; sulfite from sulfate: step 2/3.</text>
</comment>
<keyword evidence="3 6" id="KW-0808">Transferase</keyword>
<comment type="caution">
    <text evidence="9">The sequence shown here is derived from an EMBL/GenBank/DDBJ whole genome shotgun (WGS) entry which is preliminary data.</text>
</comment>
<evidence type="ECO:0000256" key="6">
    <source>
        <dbReference type="RuleBase" id="RU004347"/>
    </source>
</evidence>
<dbReference type="RefSeq" id="WP_110550822.1">
    <property type="nucleotide sequence ID" value="NZ_JACIBU010000001.1"/>
</dbReference>
<dbReference type="UniPathway" id="UPA00140">
    <property type="reaction ID" value="UER00205"/>
</dbReference>
<dbReference type="GO" id="GO:0070814">
    <property type="term" value="P:hydrogen sulfide biosynthetic process"/>
    <property type="evidence" value="ECO:0007669"/>
    <property type="project" value="UniProtKB-UniPathway"/>
</dbReference>
<dbReference type="GO" id="GO:0005524">
    <property type="term" value="F:ATP binding"/>
    <property type="evidence" value="ECO:0007669"/>
    <property type="project" value="UniProtKB-KW"/>
</dbReference>
<dbReference type="CDD" id="cd02027">
    <property type="entry name" value="APSK"/>
    <property type="match status" value="1"/>
</dbReference>
<dbReference type="GO" id="GO:0004781">
    <property type="term" value="F:sulfate adenylyltransferase (ATP) activity"/>
    <property type="evidence" value="ECO:0007669"/>
    <property type="project" value="TreeGrafter"/>
</dbReference>
<dbReference type="GO" id="GO:0010134">
    <property type="term" value="P:sulfate assimilation via adenylyl sulfate reduction"/>
    <property type="evidence" value="ECO:0007669"/>
    <property type="project" value="TreeGrafter"/>
</dbReference>
<dbReference type="GO" id="GO:0019379">
    <property type="term" value="P:sulfate assimilation, phosphoadenylyl sulfate reduction by phosphoadenylyl-sulfate reductase (thioredoxin)"/>
    <property type="evidence" value="ECO:0007669"/>
    <property type="project" value="TreeGrafter"/>
</dbReference>
<evidence type="ECO:0000256" key="4">
    <source>
        <dbReference type="ARBA" id="ARBA00022741"/>
    </source>
</evidence>
<comment type="function">
    <text evidence="6">Catalyzes the synthesis of activated sulfate.</text>
</comment>
<keyword evidence="8" id="KW-0548">Nucleotidyltransferase</keyword>
<dbReference type="InterPro" id="IPR002891">
    <property type="entry name" value="APS"/>
</dbReference>
<dbReference type="EMBL" id="JACIBU010000001">
    <property type="protein sequence ID" value="MBB3676966.1"/>
    <property type="molecule type" value="Genomic_DNA"/>
</dbReference>
<keyword evidence="4 6" id="KW-0547">Nucleotide-binding</keyword>
<dbReference type="NCBIfam" id="TIGR00455">
    <property type="entry name" value="apsK"/>
    <property type="match status" value="1"/>
</dbReference>
<feature type="domain" description="APS kinase" evidence="7">
    <location>
        <begin position="170"/>
        <end position="322"/>
    </location>
</feature>
<accession>A0A323VFE3</accession>
<dbReference type="OrthoDB" id="9804504at2"/>
<dbReference type="PANTHER" id="PTHR42700:SF1">
    <property type="entry name" value="SULFATE ADENYLYLTRANSFERASE"/>
    <property type="match status" value="1"/>
</dbReference>
<dbReference type="InterPro" id="IPR050512">
    <property type="entry name" value="Sulf_AdTrans/APS_kinase"/>
</dbReference>
<dbReference type="EMBL" id="QKNV01000017">
    <property type="protein sequence ID" value="PZA22880.1"/>
    <property type="molecule type" value="Genomic_DNA"/>
</dbReference>
<dbReference type="EC" id="2.7.1.25" evidence="2 6"/>
<reference evidence="9 10" key="1">
    <citation type="submission" date="2018-06" db="EMBL/GenBank/DDBJ databases">
        <title>Draft genome sequence of Modestobacter versicolor CP153-2.</title>
        <authorList>
            <person name="Gundlapally S.R."/>
        </authorList>
    </citation>
    <scope>NUCLEOTIDE SEQUENCE [LARGE SCALE GENOMIC DNA]</scope>
    <source>
        <strain evidence="9 10">CP153-2</strain>
    </source>
</reference>
<evidence type="ECO:0000256" key="1">
    <source>
        <dbReference type="ARBA" id="ARBA00001823"/>
    </source>
</evidence>
<dbReference type="InterPro" id="IPR027417">
    <property type="entry name" value="P-loop_NTPase"/>
</dbReference>
<proteinExistence type="inferred from homology"/>
<evidence type="ECO:0000313" key="8">
    <source>
        <dbReference type="EMBL" id="MBB3676966.1"/>
    </source>
</evidence>
<dbReference type="AlphaFoldDB" id="A0A323VFE3"/>
<evidence type="ECO:0000256" key="2">
    <source>
        <dbReference type="ARBA" id="ARBA00012121"/>
    </source>
</evidence>
<keyword evidence="10" id="KW-1185">Reference proteome</keyword>
<dbReference type="SUPFAM" id="SSF52540">
    <property type="entry name" value="P-loop containing nucleoside triphosphate hydrolases"/>
    <property type="match status" value="1"/>
</dbReference>
<evidence type="ECO:0000256" key="5">
    <source>
        <dbReference type="ARBA" id="ARBA00022840"/>
    </source>
</evidence>
<evidence type="ECO:0000256" key="3">
    <source>
        <dbReference type="ARBA" id="ARBA00022679"/>
    </source>
</evidence>
<keyword evidence="5 6" id="KW-0067">ATP-binding</keyword>
<dbReference type="Proteomes" id="UP000247602">
    <property type="component" value="Unassembled WGS sequence"/>
</dbReference>
<evidence type="ECO:0000313" key="11">
    <source>
        <dbReference type="Proteomes" id="UP000580718"/>
    </source>
</evidence>
<dbReference type="Proteomes" id="UP000580718">
    <property type="component" value="Unassembled WGS sequence"/>
</dbReference>
<dbReference type="GO" id="GO:0005737">
    <property type="term" value="C:cytoplasm"/>
    <property type="evidence" value="ECO:0007669"/>
    <property type="project" value="TreeGrafter"/>
</dbReference>
<evidence type="ECO:0000313" key="9">
    <source>
        <dbReference type="EMBL" id="PZA22880.1"/>
    </source>
</evidence>
<name>A0A323VFE3_9ACTN</name>
<gene>
    <name evidence="9" type="primary">cysC</name>
    <name evidence="9" type="ORF">DMO24_02775</name>
    <name evidence="8" type="ORF">FHX36_002701</name>
</gene>
<dbReference type="Pfam" id="PF01583">
    <property type="entry name" value="APS_kinase"/>
    <property type="match status" value="1"/>
</dbReference>